<protein>
    <submittedName>
        <fullName evidence="5">MarR family transcriptional regulator</fullName>
    </submittedName>
</protein>
<proteinExistence type="predicted"/>
<dbReference type="PRINTS" id="PR00598">
    <property type="entry name" value="HTHMARR"/>
</dbReference>
<dbReference type="Pfam" id="PF01047">
    <property type="entry name" value="MarR"/>
    <property type="match status" value="1"/>
</dbReference>
<dbReference type="RefSeq" id="WP_404545592.1">
    <property type="nucleotide sequence ID" value="NZ_JADIKJ010000003.1"/>
</dbReference>
<evidence type="ECO:0000313" key="6">
    <source>
        <dbReference type="Proteomes" id="UP001620461"/>
    </source>
</evidence>
<dbReference type="PROSITE" id="PS01117">
    <property type="entry name" value="HTH_MARR_1"/>
    <property type="match status" value="1"/>
</dbReference>
<feature type="domain" description="HTH marR-type" evidence="4">
    <location>
        <begin position="12"/>
        <end position="146"/>
    </location>
</feature>
<keyword evidence="1" id="KW-0805">Transcription regulation</keyword>
<dbReference type="EMBL" id="JADIKJ010000003">
    <property type="protein sequence ID" value="MFK2899610.1"/>
    <property type="molecule type" value="Genomic_DNA"/>
</dbReference>
<accession>A0ABW8JEX1</accession>
<dbReference type="Proteomes" id="UP001620461">
    <property type="component" value="Unassembled WGS sequence"/>
</dbReference>
<dbReference type="PROSITE" id="PS50995">
    <property type="entry name" value="HTH_MARR_2"/>
    <property type="match status" value="1"/>
</dbReference>
<gene>
    <name evidence="5" type="ORF">ISP15_04615</name>
</gene>
<dbReference type="Gene3D" id="1.10.10.10">
    <property type="entry name" value="Winged helix-like DNA-binding domain superfamily/Winged helix DNA-binding domain"/>
    <property type="match status" value="1"/>
</dbReference>
<reference evidence="5 6" key="1">
    <citation type="submission" date="2020-10" db="EMBL/GenBank/DDBJ databases">
        <title>Phylogeny of dyella-like bacteria.</title>
        <authorList>
            <person name="Fu J."/>
        </authorList>
    </citation>
    <scope>NUCLEOTIDE SEQUENCE [LARGE SCALE GENOMIC DNA]</scope>
    <source>
        <strain evidence="5 6">JP1</strain>
    </source>
</reference>
<keyword evidence="3" id="KW-0804">Transcription</keyword>
<sequence length="152" mass="17122">MTLGPLITPTSQESLGVLIGLVRAELVRGLEAEIASKGLDLRFTQFLILKRLATLGPMTATELARAVELDGGAMTRQLDQLEGRGYLRRRPHEQDRRALRIELTDEGNAQWQQLTGCNERVLQAAQRSLSDSERACLHDYLERVLYALRDKH</sequence>
<keyword evidence="6" id="KW-1185">Reference proteome</keyword>
<dbReference type="SUPFAM" id="SSF46785">
    <property type="entry name" value="Winged helix' DNA-binding domain"/>
    <property type="match status" value="1"/>
</dbReference>
<keyword evidence="2" id="KW-0238">DNA-binding</keyword>
<name>A0ABW8JEX1_9GAMM</name>
<dbReference type="InterPro" id="IPR036388">
    <property type="entry name" value="WH-like_DNA-bd_sf"/>
</dbReference>
<dbReference type="InterPro" id="IPR023187">
    <property type="entry name" value="Tscrpt_reg_MarR-type_CS"/>
</dbReference>
<evidence type="ECO:0000313" key="5">
    <source>
        <dbReference type="EMBL" id="MFK2899610.1"/>
    </source>
</evidence>
<dbReference type="InterPro" id="IPR036390">
    <property type="entry name" value="WH_DNA-bd_sf"/>
</dbReference>
<dbReference type="InterPro" id="IPR039422">
    <property type="entry name" value="MarR/SlyA-like"/>
</dbReference>
<evidence type="ECO:0000259" key="4">
    <source>
        <dbReference type="PROSITE" id="PS50995"/>
    </source>
</evidence>
<organism evidence="5 6">
    <name type="scientific">Dyella jejuensis</name>
    <dbReference type="NCBI Taxonomy" id="1432009"/>
    <lineage>
        <taxon>Bacteria</taxon>
        <taxon>Pseudomonadati</taxon>
        <taxon>Pseudomonadota</taxon>
        <taxon>Gammaproteobacteria</taxon>
        <taxon>Lysobacterales</taxon>
        <taxon>Rhodanobacteraceae</taxon>
        <taxon>Dyella</taxon>
    </lineage>
</organism>
<dbReference type="PANTHER" id="PTHR33164">
    <property type="entry name" value="TRANSCRIPTIONAL REGULATOR, MARR FAMILY"/>
    <property type="match status" value="1"/>
</dbReference>
<evidence type="ECO:0000256" key="2">
    <source>
        <dbReference type="ARBA" id="ARBA00023125"/>
    </source>
</evidence>
<evidence type="ECO:0000256" key="1">
    <source>
        <dbReference type="ARBA" id="ARBA00023015"/>
    </source>
</evidence>
<dbReference type="InterPro" id="IPR000835">
    <property type="entry name" value="HTH_MarR-typ"/>
</dbReference>
<evidence type="ECO:0000256" key="3">
    <source>
        <dbReference type="ARBA" id="ARBA00023163"/>
    </source>
</evidence>
<dbReference type="SMART" id="SM00347">
    <property type="entry name" value="HTH_MARR"/>
    <property type="match status" value="1"/>
</dbReference>
<comment type="caution">
    <text evidence="5">The sequence shown here is derived from an EMBL/GenBank/DDBJ whole genome shotgun (WGS) entry which is preliminary data.</text>
</comment>
<dbReference type="PANTHER" id="PTHR33164:SF64">
    <property type="entry name" value="TRANSCRIPTIONAL REGULATOR SLYA"/>
    <property type="match status" value="1"/>
</dbReference>